<gene>
    <name evidence="2" type="ORF">B0T15DRAFT_156291</name>
</gene>
<keyword evidence="3" id="KW-1185">Reference proteome</keyword>
<accession>A0AAJ0GVQ9</accession>
<dbReference type="GeneID" id="87880886"/>
<dbReference type="AlphaFoldDB" id="A0AAJ0GVQ9"/>
<reference evidence="2" key="1">
    <citation type="journal article" date="2023" name="Mol. Phylogenet. Evol.">
        <title>Genome-scale phylogeny and comparative genomics of the fungal order Sordariales.</title>
        <authorList>
            <person name="Hensen N."/>
            <person name="Bonometti L."/>
            <person name="Westerberg I."/>
            <person name="Brannstrom I.O."/>
            <person name="Guillou S."/>
            <person name="Cros-Aarteil S."/>
            <person name="Calhoun S."/>
            <person name="Haridas S."/>
            <person name="Kuo A."/>
            <person name="Mondo S."/>
            <person name="Pangilinan J."/>
            <person name="Riley R."/>
            <person name="LaButti K."/>
            <person name="Andreopoulos B."/>
            <person name="Lipzen A."/>
            <person name="Chen C."/>
            <person name="Yan M."/>
            <person name="Daum C."/>
            <person name="Ng V."/>
            <person name="Clum A."/>
            <person name="Steindorff A."/>
            <person name="Ohm R.A."/>
            <person name="Martin F."/>
            <person name="Silar P."/>
            <person name="Natvig D.O."/>
            <person name="Lalanne C."/>
            <person name="Gautier V."/>
            <person name="Ament-Velasquez S.L."/>
            <person name="Kruys A."/>
            <person name="Hutchinson M.I."/>
            <person name="Powell A.J."/>
            <person name="Barry K."/>
            <person name="Miller A.N."/>
            <person name="Grigoriev I.V."/>
            <person name="Debuchy R."/>
            <person name="Gladieux P."/>
            <person name="Hiltunen Thoren M."/>
            <person name="Johannesson H."/>
        </authorList>
    </citation>
    <scope>NUCLEOTIDE SEQUENCE</scope>
    <source>
        <strain evidence="2">CBS 333.67</strain>
    </source>
</reference>
<sequence length="432" mass="49401">MATPPVQMAKVMETITVLGDLTGSTSCSQDTTVDADMHDDDWTEQSEDETVFDPTHCRPGGNGKTAFRGGAVYQREHLWLRRAVVRSREEQRSDEEEEEEIDYQDLEEASSDDGSTSSDWDTYGSLPLIMDEYEEAVARLEGSYDWNEDQKKLHKLIYMRGLHPMLPSWWRLSFRMWGVTQRHLDDVFTPKHSRKRVAIHAYGNEVAATKALESLFYLSQTVTDFEEIGYESKISPTIVKGIRSYIKWALRDARIDESGTLPNMFVQAYPPDFDDDYDSEDSNFTPSPVSSDDGLNASGKGEHEGDNLTELQRARRFTRAVSRDLERRLRNRGQRWRDALRNRNGKGYIAQPPTLYAFAVIQHIVMLASHDSTESTNPVVVLEQIRLNDRGQWLWNALSIALPINMARDTLNGMRDTGLIVEEHEDLPDPDM</sequence>
<comment type="caution">
    <text evidence="2">The sequence shown here is derived from an EMBL/GenBank/DDBJ whole genome shotgun (WGS) entry which is preliminary data.</text>
</comment>
<protein>
    <submittedName>
        <fullName evidence="2">Uncharacterized protein</fullName>
    </submittedName>
</protein>
<name>A0AAJ0GVQ9_9PEZI</name>
<proteinExistence type="predicted"/>
<evidence type="ECO:0000256" key="1">
    <source>
        <dbReference type="SAM" id="MobiDB-lite"/>
    </source>
</evidence>
<evidence type="ECO:0000313" key="2">
    <source>
        <dbReference type="EMBL" id="KAK3306880.1"/>
    </source>
</evidence>
<evidence type="ECO:0000313" key="3">
    <source>
        <dbReference type="Proteomes" id="UP001273166"/>
    </source>
</evidence>
<feature type="region of interest" description="Disordered" evidence="1">
    <location>
        <begin position="86"/>
        <end position="119"/>
    </location>
</feature>
<organism evidence="2 3">
    <name type="scientific">Chaetomium strumarium</name>
    <dbReference type="NCBI Taxonomy" id="1170767"/>
    <lineage>
        <taxon>Eukaryota</taxon>
        <taxon>Fungi</taxon>
        <taxon>Dikarya</taxon>
        <taxon>Ascomycota</taxon>
        <taxon>Pezizomycotina</taxon>
        <taxon>Sordariomycetes</taxon>
        <taxon>Sordariomycetidae</taxon>
        <taxon>Sordariales</taxon>
        <taxon>Chaetomiaceae</taxon>
        <taxon>Chaetomium</taxon>
    </lineage>
</organism>
<feature type="region of interest" description="Disordered" evidence="1">
    <location>
        <begin position="276"/>
        <end position="312"/>
    </location>
</feature>
<feature type="compositionally biased region" description="Acidic residues" evidence="1">
    <location>
        <begin position="92"/>
        <end position="111"/>
    </location>
</feature>
<dbReference type="EMBL" id="JAUDZG010000003">
    <property type="protein sequence ID" value="KAK3306880.1"/>
    <property type="molecule type" value="Genomic_DNA"/>
</dbReference>
<dbReference type="RefSeq" id="XP_062722660.1">
    <property type="nucleotide sequence ID" value="XM_062862057.1"/>
</dbReference>
<feature type="region of interest" description="Disordered" evidence="1">
    <location>
        <begin position="43"/>
        <end position="66"/>
    </location>
</feature>
<dbReference type="Proteomes" id="UP001273166">
    <property type="component" value="Unassembled WGS sequence"/>
</dbReference>
<reference evidence="2" key="2">
    <citation type="submission" date="2023-06" db="EMBL/GenBank/DDBJ databases">
        <authorList>
            <consortium name="Lawrence Berkeley National Laboratory"/>
            <person name="Mondo S.J."/>
            <person name="Hensen N."/>
            <person name="Bonometti L."/>
            <person name="Westerberg I."/>
            <person name="Brannstrom I.O."/>
            <person name="Guillou S."/>
            <person name="Cros-Aarteil S."/>
            <person name="Calhoun S."/>
            <person name="Haridas S."/>
            <person name="Kuo A."/>
            <person name="Pangilinan J."/>
            <person name="Riley R."/>
            <person name="Labutti K."/>
            <person name="Andreopoulos B."/>
            <person name="Lipzen A."/>
            <person name="Chen C."/>
            <person name="Yanf M."/>
            <person name="Daum C."/>
            <person name="Ng V."/>
            <person name="Clum A."/>
            <person name="Steindorff A."/>
            <person name="Ohm R."/>
            <person name="Martin F."/>
            <person name="Silar P."/>
            <person name="Natvig D."/>
            <person name="Lalanne C."/>
            <person name="Gautier V."/>
            <person name="Ament-Velasquez S.L."/>
            <person name="Kruys A."/>
            <person name="Hutchinson M.I."/>
            <person name="Powell A.J."/>
            <person name="Barry K."/>
            <person name="Miller A.N."/>
            <person name="Grigoriev I.V."/>
            <person name="Debuchy R."/>
            <person name="Gladieux P."/>
            <person name="Thoren M.H."/>
            <person name="Johannesson H."/>
        </authorList>
    </citation>
    <scope>NUCLEOTIDE SEQUENCE</scope>
    <source>
        <strain evidence="2">CBS 333.67</strain>
    </source>
</reference>